<feature type="domain" description="Histidine kinase" evidence="6">
    <location>
        <begin position="143"/>
        <end position="362"/>
    </location>
</feature>
<evidence type="ECO:0000256" key="3">
    <source>
        <dbReference type="ARBA" id="ARBA00022679"/>
    </source>
</evidence>
<dbReference type="PANTHER" id="PTHR43711:SF1">
    <property type="entry name" value="HISTIDINE KINASE 1"/>
    <property type="match status" value="1"/>
</dbReference>
<dbReference type="RefSeq" id="WP_345238121.1">
    <property type="nucleotide sequence ID" value="NZ_BAABGZ010000080.1"/>
</dbReference>
<dbReference type="Proteomes" id="UP001501153">
    <property type="component" value="Unassembled WGS sequence"/>
</dbReference>
<protein>
    <recommendedName>
        <fullName evidence="2">histidine kinase</fullName>
        <ecNumber evidence="2">2.7.13.3</ecNumber>
    </recommendedName>
</protein>
<name>A0ABP8IRJ4_9BACT</name>
<dbReference type="InterPro" id="IPR050736">
    <property type="entry name" value="Sensor_HK_Regulatory"/>
</dbReference>
<gene>
    <name evidence="7" type="ORF">GCM10023185_41990</name>
</gene>
<dbReference type="InterPro" id="IPR013655">
    <property type="entry name" value="PAS_fold_3"/>
</dbReference>
<evidence type="ECO:0000313" key="8">
    <source>
        <dbReference type="Proteomes" id="UP001501153"/>
    </source>
</evidence>
<dbReference type="PRINTS" id="PR00344">
    <property type="entry name" value="BCTRLSENSOR"/>
</dbReference>
<evidence type="ECO:0000256" key="1">
    <source>
        <dbReference type="ARBA" id="ARBA00000085"/>
    </source>
</evidence>
<dbReference type="SUPFAM" id="SSF55785">
    <property type="entry name" value="PYP-like sensor domain (PAS domain)"/>
    <property type="match status" value="1"/>
</dbReference>
<evidence type="ECO:0000256" key="4">
    <source>
        <dbReference type="ARBA" id="ARBA00022777"/>
    </source>
</evidence>
<dbReference type="SUPFAM" id="SSF55874">
    <property type="entry name" value="ATPase domain of HSP90 chaperone/DNA topoisomerase II/histidine kinase"/>
    <property type="match status" value="1"/>
</dbReference>
<dbReference type="Gene3D" id="3.30.450.20">
    <property type="entry name" value="PAS domain"/>
    <property type="match status" value="1"/>
</dbReference>
<comment type="caution">
    <text evidence="7">The sequence shown here is derived from an EMBL/GenBank/DDBJ whole genome shotgun (WGS) entry which is preliminary data.</text>
</comment>
<dbReference type="InterPro" id="IPR036890">
    <property type="entry name" value="HATPase_C_sf"/>
</dbReference>
<evidence type="ECO:0000256" key="5">
    <source>
        <dbReference type="ARBA" id="ARBA00023012"/>
    </source>
</evidence>
<dbReference type="EMBL" id="BAABGZ010000080">
    <property type="protein sequence ID" value="GAA4368861.1"/>
    <property type="molecule type" value="Genomic_DNA"/>
</dbReference>
<keyword evidence="5" id="KW-0902">Two-component regulatory system</keyword>
<dbReference type="Gene3D" id="1.10.287.130">
    <property type="match status" value="1"/>
</dbReference>
<dbReference type="InterPro" id="IPR036097">
    <property type="entry name" value="HisK_dim/P_sf"/>
</dbReference>
<dbReference type="Gene3D" id="3.30.565.10">
    <property type="entry name" value="Histidine kinase-like ATPase, C-terminal domain"/>
    <property type="match status" value="1"/>
</dbReference>
<dbReference type="CDD" id="cd16922">
    <property type="entry name" value="HATPase_EvgS-ArcB-TorS-like"/>
    <property type="match status" value="1"/>
</dbReference>
<comment type="catalytic activity">
    <reaction evidence="1">
        <text>ATP + protein L-histidine = ADP + protein N-phospho-L-histidine.</text>
        <dbReference type="EC" id="2.7.13.3"/>
    </reaction>
</comment>
<dbReference type="InterPro" id="IPR004358">
    <property type="entry name" value="Sig_transdc_His_kin-like_C"/>
</dbReference>
<reference evidence="8" key="1">
    <citation type="journal article" date="2019" name="Int. J. Syst. Evol. Microbiol.">
        <title>The Global Catalogue of Microorganisms (GCM) 10K type strain sequencing project: providing services to taxonomists for standard genome sequencing and annotation.</title>
        <authorList>
            <consortium name="The Broad Institute Genomics Platform"/>
            <consortium name="The Broad Institute Genome Sequencing Center for Infectious Disease"/>
            <person name="Wu L."/>
            <person name="Ma J."/>
        </authorList>
    </citation>
    <scope>NUCLEOTIDE SEQUENCE [LARGE SCALE GENOMIC DNA]</scope>
    <source>
        <strain evidence="8">JCM 17923</strain>
    </source>
</reference>
<evidence type="ECO:0000256" key="2">
    <source>
        <dbReference type="ARBA" id="ARBA00012438"/>
    </source>
</evidence>
<evidence type="ECO:0000313" key="7">
    <source>
        <dbReference type="EMBL" id="GAA4368861.1"/>
    </source>
</evidence>
<dbReference type="PROSITE" id="PS50109">
    <property type="entry name" value="HIS_KIN"/>
    <property type="match status" value="1"/>
</dbReference>
<dbReference type="InterPro" id="IPR000014">
    <property type="entry name" value="PAS"/>
</dbReference>
<keyword evidence="4" id="KW-0418">Kinase</keyword>
<dbReference type="SMART" id="SM00387">
    <property type="entry name" value="HATPase_c"/>
    <property type="match status" value="1"/>
</dbReference>
<dbReference type="CDD" id="cd00130">
    <property type="entry name" value="PAS"/>
    <property type="match status" value="1"/>
</dbReference>
<evidence type="ECO:0000259" key="6">
    <source>
        <dbReference type="PROSITE" id="PS50109"/>
    </source>
</evidence>
<dbReference type="InterPro" id="IPR035965">
    <property type="entry name" value="PAS-like_dom_sf"/>
</dbReference>
<dbReference type="Pfam" id="PF02518">
    <property type="entry name" value="HATPase_c"/>
    <property type="match status" value="1"/>
</dbReference>
<keyword evidence="8" id="KW-1185">Reference proteome</keyword>
<sequence length="364" mass="40915">MDFAHVFEALSAQGPLVYFCYRPADGRVIYISPNYEHELGGHLGAVNEELADWLHDLHPDDRRFLAETMAHAATGGLVRGAPLRFLRPDGSLRWLCLTATRSTPPDDPTGPLVSGYLQDITRTQANRELSERYQAKKNSMLEILSHDLASPLILAEQLSEYIAERVETLRDEHLDRMIADMRTACRDGVTLIRDFVDQEFLESASLELQLVRLDLAERLRIVVDNYQHRQHVAGHRFHYETSHPSIYAKVDESKFLQVVNNLLGNALKFTPDGGLVTVTLHQHPAHLLLTVADTGIGIPAALQSCLFERFTRARRPGLRGEKTTGLGMSIIKTLVELHHGRIWFESAEGQGTTFYIQLPLAEPA</sequence>
<organism evidence="7 8">
    <name type="scientific">Hymenobacter saemangeumensis</name>
    <dbReference type="NCBI Taxonomy" id="1084522"/>
    <lineage>
        <taxon>Bacteria</taxon>
        <taxon>Pseudomonadati</taxon>
        <taxon>Bacteroidota</taxon>
        <taxon>Cytophagia</taxon>
        <taxon>Cytophagales</taxon>
        <taxon>Hymenobacteraceae</taxon>
        <taxon>Hymenobacter</taxon>
    </lineage>
</organism>
<dbReference type="PANTHER" id="PTHR43711">
    <property type="entry name" value="TWO-COMPONENT HISTIDINE KINASE"/>
    <property type="match status" value="1"/>
</dbReference>
<dbReference type="Pfam" id="PF08447">
    <property type="entry name" value="PAS_3"/>
    <property type="match status" value="1"/>
</dbReference>
<dbReference type="SUPFAM" id="SSF47384">
    <property type="entry name" value="Homodimeric domain of signal transducing histidine kinase"/>
    <property type="match status" value="1"/>
</dbReference>
<dbReference type="InterPro" id="IPR003594">
    <property type="entry name" value="HATPase_dom"/>
</dbReference>
<keyword evidence="3" id="KW-0808">Transferase</keyword>
<accession>A0ABP8IRJ4</accession>
<proteinExistence type="predicted"/>
<dbReference type="EC" id="2.7.13.3" evidence="2"/>
<dbReference type="InterPro" id="IPR005467">
    <property type="entry name" value="His_kinase_dom"/>
</dbReference>